<accession>A0A7L1FJT0</accession>
<keyword evidence="12 20" id="KW-0067">ATP-binding</keyword>
<keyword evidence="7 21" id="KW-0812">Transmembrane</keyword>
<dbReference type="EC" id="3.6.1.5" evidence="5"/>
<dbReference type="Gene3D" id="3.30.420.150">
    <property type="entry name" value="Exopolyphosphatase. Domain 2"/>
    <property type="match status" value="1"/>
</dbReference>
<gene>
    <name evidence="22" type="primary">Entpd8_1</name>
    <name evidence="22" type="ORF">SYLBOR_R14497</name>
</gene>
<organism evidence="22 23">
    <name type="scientific">Sylvia borin</name>
    <name type="common">Garden warbler</name>
    <dbReference type="NCBI Taxonomy" id="73324"/>
    <lineage>
        <taxon>Eukaryota</taxon>
        <taxon>Metazoa</taxon>
        <taxon>Chordata</taxon>
        <taxon>Craniata</taxon>
        <taxon>Vertebrata</taxon>
        <taxon>Euteleostomi</taxon>
        <taxon>Archelosauria</taxon>
        <taxon>Archosauria</taxon>
        <taxon>Dinosauria</taxon>
        <taxon>Saurischia</taxon>
        <taxon>Theropoda</taxon>
        <taxon>Coelurosauria</taxon>
        <taxon>Aves</taxon>
        <taxon>Neognathae</taxon>
        <taxon>Neoaves</taxon>
        <taxon>Telluraves</taxon>
        <taxon>Australaves</taxon>
        <taxon>Passeriformes</taxon>
        <taxon>Sylvioidea</taxon>
        <taxon>Sylviidae</taxon>
        <taxon>Sylviinae</taxon>
        <taxon>Sylvia</taxon>
    </lineage>
</organism>
<keyword evidence="11" id="KW-0106">Calcium</keyword>
<dbReference type="GO" id="GO:0004050">
    <property type="term" value="F:apyrase activity"/>
    <property type="evidence" value="ECO:0007669"/>
    <property type="project" value="UniProtKB-EC"/>
</dbReference>
<evidence type="ECO:0000256" key="14">
    <source>
        <dbReference type="ARBA" id="ARBA00022989"/>
    </source>
</evidence>
<sequence>PLPPQYGLVFDAGSTHTSLYIYRWRADKENGTGIVSQVEACSVSGPGISSYADDPAGAGASLKPCLDRAMKTVPAEQQRHSPTYLGATAGMRLLRERFPSTVPAQLPWDRSRAQCCGSQGRSGSSSQGGCIQSSWGVGAAFWDGLWKGSQWHCSPMSGSLCVQASSSAQISHPCYPRGYQENLTVAELYDSPCVRAPSSARPDLVLTVTGTGDPAACGTAVRRLFNFSCGAQRPCGFNGVYQPPVRGQFFAFSGFYYSLHFLNLTEGQSLSLVNATIRQICNSSWKQVQELFPRASRTQLRDACTASSYILTLLLQGYKFNYTTWPNIHFVQQVANIDVGWTLGYMLNLTNMIPSEPPAAVTDLPRSIWMTAAVLLAIMLILTFCLLTATCCQRNSLAYEQL</sequence>
<evidence type="ECO:0000256" key="15">
    <source>
        <dbReference type="ARBA" id="ARBA00023136"/>
    </source>
</evidence>
<keyword evidence="6" id="KW-1003">Cell membrane</keyword>
<feature type="transmembrane region" description="Helical" evidence="21">
    <location>
        <begin position="368"/>
        <end position="389"/>
    </location>
</feature>
<dbReference type="GO" id="GO:0009134">
    <property type="term" value="P:nucleoside diphosphate catabolic process"/>
    <property type="evidence" value="ECO:0007669"/>
    <property type="project" value="TreeGrafter"/>
</dbReference>
<dbReference type="Gene3D" id="3.30.420.40">
    <property type="match status" value="1"/>
</dbReference>
<dbReference type="Proteomes" id="UP000538515">
    <property type="component" value="Unassembled WGS sequence"/>
</dbReference>
<dbReference type="GO" id="GO:0005524">
    <property type="term" value="F:ATP binding"/>
    <property type="evidence" value="ECO:0007669"/>
    <property type="project" value="UniProtKB-KW"/>
</dbReference>
<dbReference type="GO" id="GO:0005886">
    <property type="term" value="C:plasma membrane"/>
    <property type="evidence" value="ECO:0007669"/>
    <property type="project" value="UniProtKB-SubCell"/>
</dbReference>
<dbReference type="GO" id="GO:0017111">
    <property type="term" value="F:ribonucleoside triphosphate phosphatase activity"/>
    <property type="evidence" value="ECO:0007669"/>
    <property type="project" value="TreeGrafter"/>
</dbReference>
<evidence type="ECO:0000256" key="2">
    <source>
        <dbReference type="ARBA" id="ARBA00001946"/>
    </source>
</evidence>
<evidence type="ECO:0000256" key="16">
    <source>
        <dbReference type="ARBA" id="ARBA00023157"/>
    </source>
</evidence>
<feature type="binding site" evidence="20">
    <location>
        <begin position="128"/>
        <end position="132"/>
    </location>
    <ligand>
        <name>ATP</name>
        <dbReference type="ChEBI" id="CHEBI:30616"/>
    </ligand>
</feature>
<evidence type="ECO:0000256" key="12">
    <source>
        <dbReference type="ARBA" id="ARBA00022840"/>
    </source>
</evidence>
<evidence type="ECO:0000256" key="10">
    <source>
        <dbReference type="ARBA" id="ARBA00022801"/>
    </source>
</evidence>
<dbReference type="EMBL" id="VXBG01011712">
    <property type="protein sequence ID" value="NXN01914.1"/>
    <property type="molecule type" value="Genomic_DNA"/>
</dbReference>
<comment type="cofactor">
    <cofactor evidence="1">
        <name>Ca(2+)</name>
        <dbReference type="ChEBI" id="CHEBI:29108"/>
    </cofactor>
</comment>
<evidence type="ECO:0000256" key="4">
    <source>
        <dbReference type="ARBA" id="ARBA00009283"/>
    </source>
</evidence>
<evidence type="ECO:0000256" key="17">
    <source>
        <dbReference type="ARBA" id="ARBA00023180"/>
    </source>
</evidence>
<evidence type="ECO:0000256" key="19">
    <source>
        <dbReference type="ARBA" id="ARBA00049175"/>
    </source>
</evidence>
<keyword evidence="17" id="KW-0325">Glycoprotein</keyword>
<keyword evidence="14 21" id="KW-1133">Transmembrane helix</keyword>
<keyword evidence="13" id="KW-0460">Magnesium</keyword>
<comment type="catalytic activity">
    <reaction evidence="19">
        <text>a ribonucleoside 5'-triphosphate + 2 H2O = a ribonucleoside 5'-phosphate + 2 phosphate + 2 H(+)</text>
        <dbReference type="Rhea" id="RHEA:36795"/>
        <dbReference type="ChEBI" id="CHEBI:15377"/>
        <dbReference type="ChEBI" id="CHEBI:15378"/>
        <dbReference type="ChEBI" id="CHEBI:43474"/>
        <dbReference type="ChEBI" id="CHEBI:58043"/>
        <dbReference type="ChEBI" id="CHEBI:61557"/>
        <dbReference type="EC" id="3.6.1.5"/>
    </reaction>
</comment>
<evidence type="ECO:0000256" key="21">
    <source>
        <dbReference type="SAM" id="Phobius"/>
    </source>
</evidence>
<dbReference type="GO" id="GO:0004382">
    <property type="term" value="F:GDP phosphatase activity"/>
    <property type="evidence" value="ECO:0007669"/>
    <property type="project" value="TreeGrafter"/>
</dbReference>
<comment type="subcellular location">
    <subcellularLocation>
        <location evidence="3">Cell membrane</location>
        <topology evidence="3">Multi-pass membrane protein</topology>
    </subcellularLocation>
</comment>
<evidence type="ECO:0000256" key="13">
    <source>
        <dbReference type="ARBA" id="ARBA00022842"/>
    </source>
</evidence>
<dbReference type="Pfam" id="PF01150">
    <property type="entry name" value="GDA1_CD39"/>
    <property type="match status" value="2"/>
</dbReference>
<keyword evidence="10 22" id="KW-0378">Hydrolase</keyword>
<feature type="non-terminal residue" evidence="22">
    <location>
        <position position="1"/>
    </location>
</feature>
<feature type="non-terminal residue" evidence="22">
    <location>
        <position position="402"/>
    </location>
</feature>
<evidence type="ECO:0000256" key="11">
    <source>
        <dbReference type="ARBA" id="ARBA00022837"/>
    </source>
</evidence>
<comment type="cofactor">
    <cofactor evidence="2">
        <name>Mg(2+)</name>
        <dbReference type="ChEBI" id="CHEBI:18420"/>
    </cofactor>
</comment>
<dbReference type="PANTHER" id="PTHR11782">
    <property type="entry name" value="ADENOSINE/GUANOSINE DIPHOSPHATASE"/>
    <property type="match status" value="1"/>
</dbReference>
<dbReference type="PANTHER" id="PTHR11782:SF31">
    <property type="entry name" value="ECTONUCLEOSIDE TRIPHOSPHATE DIPHOSPHOHYDROLASE 8"/>
    <property type="match status" value="1"/>
</dbReference>
<evidence type="ECO:0000256" key="18">
    <source>
        <dbReference type="ARBA" id="ARBA00039598"/>
    </source>
</evidence>
<dbReference type="AlphaFoldDB" id="A0A7L1FJT0"/>
<dbReference type="InterPro" id="IPR000407">
    <property type="entry name" value="GDA1_CD39_NTPase"/>
</dbReference>
<reference evidence="22 23" key="1">
    <citation type="submission" date="2019-09" db="EMBL/GenBank/DDBJ databases">
        <title>Bird 10,000 Genomes (B10K) Project - Family phase.</title>
        <authorList>
            <person name="Zhang G."/>
        </authorList>
    </citation>
    <scope>NUCLEOTIDE SEQUENCE [LARGE SCALE GENOMIC DNA]</scope>
    <source>
        <strain evidence="22">B10K-DU-002-19</strain>
        <tissue evidence="22">Muscle</tissue>
    </source>
</reference>
<evidence type="ECO:0000313" key="22">
    <source>
        <dbReference type="EMBL" id="NXN01914.1"/>
    </source>
</evidence>
<evidence type="ECO:0000256" key="20">
    <source>
        <dbReference type="PIRSR" id="PIRSR600407-2"/>
    </source>
</evidence>
<evidence type="ECO:0000256" key="9">
    <source>
        <dbReference type="ARBA" id="ARBA00022741"/>
    </source>
</evidence>
<protein>
    <recommendedName>
        <fullName evidence="18">Ectonucleoside triphosphate diphosphohydrolase 8</fullName>
        <ecNumber evidence="5">3.6.1.5</ecNumber>
    </recommendedName>
</protein>
<evidence type="ECO:0000256" key="5">
    <source>
        <dbReference type="ARBA" id="ARBA00012148"/>
    </source>
</evidence>
<evidence type="ECO:0000256" key="6">
    <source>
        <dbReference type="ARBA" id="ARBA00022475"/>
    </source>
</evidence>
<keyword evidence="15 21" id="KW-0472">Membrane</keyword>
<keyword evidence="16" id="KW-1015">Disulfide bond</keyword>
<proteinExistence type="inferred from homology"/>
<evidence type="ECO:0000256" key="3">
    <source>
        <dbReference type="ARBA" id="ARBA00004651"/>
    </source>
</evidence>
<keyword evidence="23" id="KW-1185">Reference proteome</keyword>
<keyword evidence="9 20" id="KW-0547">Nucleotide-binding</keyword>
<name>A0A7L1FJT0_SYLBO</name>
<evidence type="ECO:0000256" key="8">
    <source>
        <dbReference type="ARBA" id="ARBA00022723"/>
    </source>
</evidence>
<evidence type="ECO:0000256" key="7">
    <source>
        <dbReference type="ARBA" id="ARBA00022692"/>
    </source>
</evidence>
<comment type="similarity">
    <text evidence="4">Belongs to the GDA1/CD39 NTPase family.</text>
</comment>
<dbReference type="GO" id="GO:0046872">
    <property type="term" value="F:metal ion binding"/>
    <property type="evidence" value="ECO:0007669"/>
    <property type="project" value="UniProtKB-KW"/>
</dbReference>
<dbReference type="GO" id="GO:0045134">
    <property type="term" value="F:UDP phosphatase activity"/>
    <property type="evidence" value="ECO:0007669"/>
    <property type="project" value="TreeGrafter"/>
</dbReference>
<keyword evidence="8" id="KW-0479">Metal-binding</keyword>
<evidence type="ECO:0000256" key="1">
    <source>
        <dbReference type="ARBA" id="ARBA00001913"/>
    </source>
</evidence>
<evidence type="ECO:0000313" key="23">
    <source>
        <dbReference type="Proteomes" id="UP000538515"/>
    </source>
</evidence>
<comment type="caution">
    <text evidence="22">The sequence shown here is derived from an EMBL/GenBank/DDBJ whole genome shotgun (WGS) entry which is preliminary data.</text>
</comment>